<organism evidence="3 4">
    <name type="scientific">Malikia spinosa</name>
    <dbReference type="NCBI Taxonomy" id="86180"/>
    <lineage>
        <taxon>Bacteria</taxon>
        <taxon>Pseudomonadati</taxon>
        <taxon>Pseudomonadota</taxon>
        <taxon>Betaproteobacteria</taxon>
        <taxon>Burkholderiales</taxon>
        <taxon>Comamonadaceae</taxon>
        <taxon>Malikia</taxon>
    </lineage>
</organism>
<dbReference type="PANTHER" id="PTHR30006">
    <property type="entry name" value="THIAMINE-BINDING PERIPLASMIC PROTEIN-RELATED"/>
    <property type="match status" value="1"/>
</dbReference>
<feature type="signal peptide" evidence="2">
    <location>
        <begin position="1"/>
        <end position="23"/>
    </location>
</feature>
<evidence type="ECO:0000256" key="2">
    <source>
        <dbReference type="SAM" id="SignalP"/>
    </source>
</evidence>
<name>A0A2S9KD74_9BURK</name>
<reference evidence="3 4" key="1">
    <citation type="submission" date="2018-03" db="EMBL/GenBank/DDBJ databases">
        <title>Comparative genomics illustrates the genes involved in a hyperalkaliphilic mechanisms of Serpentinomonas isolated from highly-alkaline calcium-rich serpentinized springs.</title>
        <authorList>
            <person name="Suzuki S."/>
            <person name="Ishii S."/>
            <person name="Walworth N."/>
            <person name="Bird L."/>
            <person name="Kuenen J.G."/>
            <person name="Nealson K.H."/>
        </authorList>
    </citation>
    <scope>NUCLEOTIDE SEQUENCE [LARGE SCALE GENOMIC DNA]</scope>
    <source>
        <strain evidence="3 4">83</strain>
    </source>
</reference>
<keyword evidence="4" id="KW-1185">Reference proteome</keyword>
<accession>A0A2S9KD74</accession>
<dbReference type="Proteomes" id="UP000238326">
    <property type="component" value="Unassembled WGS sequence"/>
</dbReference>
<dbReference type="GO" id="GO:0015888">
    <property type="term" value="P:thiamine transport"/>
    <property type="evidence" value="ECO:0007669"/>
    <property type="project" value="TreeGrafter"/>
</dbReference>
<evidence type="ECO:0000313" key="4">
    <source>
        <dbReference type="Proteomes" id="UP000238326"/>
    </source>
</evidence>
<feature type="chain" id="PRO_5015716114" evidence="2">
    <location>
        <begin position="24"/>
        <end position="350"/>
    </location>
</feature>
<dbReference type="OrthoDB" id="366726at2"/>
<evidence type="ECO:0000313" key="3">
    <source>
        <dbReference type="EMBL" id="PRD68356.1"/>
    </source>
</evidence>
<protein>
    <submittedName>
        <fullName evidence="3">ABC transporter substrate-binding protein</fullName>
    </submittedName>
</protein>
<dbReference type="GO" id="GO:0030976">
    <property type="term" value="F:thiamine pyrophosphate binding"/>
    <property type="evidence" value="ECO:0007669"/>
    <property type="project" value="TreeGrafter"/>
</dbReference>
<dbReference type="AlphaFoldDB" id="A0A2S9KD74"/>
<proteinExistence type="predicted"/>
<dbReference type="EMBL" id="PVLR01000032">
    <property type="protein sequence ID" value="PRD68356.1"/>
    <property type="molecule type" value="Genomic_DNA"/>
</dbReference>
<dbReference type="GO" id="GO:0030975">
    <property type="term" value="F:thiamine binding"/>
    <property type="evidence" value="ECO:0007669"/>
    <property type="project" value="TreeGrafter"/>
</dbReference>
<dbReference type="RefSeq" id="WP_105730097.1">
    <property type="nucleotide sequence ID" value="NZ_PVLR01000032.1"/>
</dbReference>
<evidence type="ECO:0000256" key="1">
    <source>
        <dbReference type="ARBA" id="ARBA00022729"/>
    </source>
</evidence>
<gene>
    <name evidence="3" type="ORF">C6P61_11615</name>
</gene>
<keyword evidence="1 2" id="KW-0732">Signal</keyword>
<dbReference type="PANTHER" id="PTHR30006:SF2">
    <property type="entry name" value="ABC TRANSPORTER SUBSTRATE-BINDING PROTEIN"/>
    <property type="match status" value="1"/>
</dbReference>
<dbReference type="GO" id="GO:0030288">
    <property type="term" value="C:outer membrane-bounded periplasmic space"/>
    <property type="evidence" value="ECO:0007669"/>
    <property type="project" value="TreeGrafter"/>
</dbReference>
<dbReference type="Gene3D" id="3.40.190.10">
    <property type="entry name" value="Periplasmic binding protein-like II"/>
    <property type="match status" value="2"/>
</dbReference>
<dbReference type="Pfam" id="PF13343">
    <property type="entry name" value="SBP_bac_6"/>
    <property type="match status" value="1"/>
</dbReference>
<dbReference type="SUPFAM" id="SSF53850">
    <property type="entry name" value="Periplasmic binding protein-like II"/>
    <property type="match status" value="1"/>
</dbReference>
<comment type="caution">
    <text evidence="3">The sequence shown here is derived from an EMBL/GenBank/DDBJ whole genome shotgun (WGS) entry which is preliminary data.</text>
</comment>
<sequence length="350" mass="37996">MRKLLVHSLVTAAVSLVFGTASAQDLNSLIAGAKKEGAINSLGMPDDWANWKDTWAQITKTYGLTHRDTDLSSAQEIAKFEAEKTNASGDIGDVGQSFGPIAVKKGVTQPYKPSTWKDIPAWAKDEDGHWVVAYTGTMSFISNNKLVKNPPKTWNDLLSGSYKVTVGEVGVSAQANSALLAAAIAKGGSEKNLEPAYKLFAELAKQGRISTIDASVANMEKGEVEVALMWDFNALGKRAIIDPALFTVSIPLDGSVTAGYATIINKYAKNPNAAKLTREFILSDAGQINLARGHARPIRSNVVLPKDAKDKMLPSEQYKNAKPIQDFDGWEVTTKAIPRQWQEQVMVYKK</sequence>